<dbReference type="EMBL" id="UYYF01000234">
    <property type="protein sequence ID" value="VDM97218.1"/>
    <property type="molecule type" value="Genomic_DNA"/>
</dbReference>
<dbReference type="Pfam" id="PF00782">
    <property type="entry name" value="DSPc"/>
    <property type="match status" value="1"/>
</dbReference>
<dbReference type="InterPro" id="IPR050561">
    <property type="entry name" value="PTP"/>
</dbReference>
<dbReference type="PROSITE" id="PS00383">
    <property type="entry name" value="TYR_PHOSPHATASE_1"/>
    <property type="match status" value="1"/>
</dbReference>
<dbReference type="Proteomes" id="UP000276776">
    <property type="component" value="Unassembled WGS sequence"/>
</dbReference>
<evidence type="ECO:0000313" key="6">
    <source>
        <dbReference type="EMBL" id="VDM97218.1"/>
    </source>
</evidence>
<sequence>MKGIQNSGIIITVAPSYSAIRYGILRITPGSLRCKLYCRGTNCKYCSWKSWSTKQQAIHGLYSSWITKKIIAMSRPTVKTFAVNNLITQLHRTSICTVISLQMPGEHESCGPKLLSSGFTYNPEEFMQNGIQFYNFVWPDFGTLGIEMLLDIVKVVHLSLKLGKVAIHCHAGLGRTGVVIGAYLIWAKNYTYAEAIGYVRNARCKQTSKRLDQNMPNSVQTKKQINLMRKFELYLEKNGAALPEAGRMHLSDYLKIQRQILSSGQARKYHHIPKVLHAAMKELLLAVYGELNGRTRRWITDALKSVLPFDQEFHKKGTLHLPAPAKTKSEELDICISGVIENGSEVLSSNYANGKKCSNNTFKINNCAKFIRSRFRGNMLQLVNIIDRLMNSIIKPVIPKEFLVDNPWHTSEDVDWYCLHRYLLLTMVPLGNGNHKNIGRLMNRWYLGKSNIDYSDEFIIALHNQVSRT</sequence>
<dbReference type="SMART" id="SM00404">
    <property type="entry name" value="PTPc_motif"/>
    <property type="match status" value="1"/>
</dbReference>
<keyword evidence="1" id="KW-0378">Hydrolase</keyword>
<feature type="domain" description="Tyrosine-protein phosphatase" evidence="4">
    <location>
        <begin position="131"/>
        <end position="235"/>
    </location>
</feature>
<dbReference type="PROSITE" id="PS50054">
    <property type="entry name" value="TYR_PHOSPHATASE_DUAL"/>
    <property type="match status" value="1"/>
</dbReference>
<dbReference type="STRING" id="103827.A0A0N5CNA6"/>
<evidence type="ECO:0000256" key="1">
    <source>
        <dbReference type="ARBA" id="ARBA00022801"/>
    </source>
</evidence>
<dbReference type="InterPro" id="IPR000340">
    <property type="entry name" value="Dual-sp_phosphatase_cat-dom"/>
</dbReference>
<evidence type="ECO:0000313" key="7">
    <source>
        <dbReference type="Proteomes" id="UP000276776"/>
    </source>
</evidence>
<proteinExistence type="predicted"/>
<evidence type="ECO:0000259" key="4">
    <source>
        <dbReference type="PROSITE" id="PS50055"/>
    </source>
</evidence>
<dbReference type="AlphaFoldDB" id="A0A0N5CNA6"/>
<dbReference type="InterPro" id="IPR029021">
    <property type="entry name" value="Prot-tyrosine_phosphatase-like"/>
</dbReference>
<organism evidence="8">
    <name type="scientific">Thelazia callipaeda</name>
    <name type="common">Oriental eyeworm</name>
    <name type="synonym">Parasitic nematode</name>
    <dbReference type="NCBI Taxonomy" id="103827"/>
    <lineage>
        <taxon>Eukaryota</taxon>
        <taxon>Metazoa</taxon>
        <taxon>Ecdysozoa</taxon>
        <taxon>Nematoda</taxon>
        <taxon>Chromadorea</taxon>
        <taxon>Rhabditida</taxon>
        <taxon>Spirurina</taxon>
        <taxon>Spiruromorpha</taxon>
        <taxon>Thelazioidea</taxon>
        <taxon>Thelaziidae</taxon>
        <taxon>Thelazia</taxon>
    </lineage>
</organism>
<dbReference type="PANTHER" id="PTHR23339">
    <property type="entry name" value="TYROSINE SPECIFIC PROTEIN PHOSPHATASE AND DUAL SPECIFICITY PROTEIN PHOSPHATASE"/>
    <property type="match status" value="1"/>
</dbReference>
<dbReference type="Gene3D" id="3.90.190.10">
    <property type="entry name" value="Protein tyrosine phosphatase superfamily"/>
    <property type="match status" value="1"/>
</dbReference>
<dbReference type="WBParaSite" id="TCLT_0000165801-mRNA-1">
    <property type="protein sequence ID" value="TCLT_0000165801-mRNA-1"/>
    <property type="gene ID" value="TCLT_0000165801"/>
</dbReference>
<dbReference type="InterPro" id="IPR003595">
    <property type="entry name" value="Tyr_Pase_cat"/>
</dbReference>
<dbReference type="FunFam" id="3.90.190.10:FF:000157">
    <property type="entry name" value="Protein-tyrosine phosphatase"/>
    <property type="match status" value="1"/>
</dbReference>
<dbReference type="InterPro" id="IPR016130">
    <property type="entry name" value="Tyr_Pase_AS"/>
</dbReference>
<dbReference type="PROSITE" id="PS50055">
    <property type="entry name" value="TYR_PHOSPHATASE_PTP"/>
    <property type="match status" value="1"/>
</dbReference>
<dbReference type="InterPro" id="IPR020422">
    <property type="entry name" value="TYR_PHOSPHATASE_DUAL_dom"/>
</dbReference>
<evidence type="ECO:0000259" key="3">
    <source>
        <dbReference type="PROSITE" id="PS50054"/>
    </source>
</evidence>
<feature type="domain" description="Tyrosine-protein phosphatase" evidence="3">
    <location>
        <begin position="62"/>
        <end position="240"/>
    </location>
</feature>
<keyword evidence="7" id="KW-1185">Reference proteome</keyword>
<feature type="domain" description="Tyrosine specific protein phosphatases" evidence="5">
    <location>
        <begin position="147"/>
        <end position="203"/>
    </location>
</feature>
<gene>
    <name evidence="6" type="ORF">TCLT_LOCUS1659</name>
</gene>
<protein>
    <submittedName>
        <fullName evidence="8">TYR_PHOSPHATASE_2 domain-containing protein</fullName>
    </submittedName>
</protein>
<dbReference type="OMA" id="KYHHIPK"/>
<dbReference type="OrthoDB" id="542013at2759"/>
<dbReference type="GO" id="GO:0004725">
    <property type="term" value="F:protein tyrosine phosphatase activity"/>
    <property type="evidence" value="ECO:0007669"/>
    <property type="project" value="InterPro"/>
</dbReference>
<dbReference type="InterPro" id="IPR000242">
    <property type="entry name" value="PTP_cat"/>
</dbReference>
<keyword evidence="2" id="KW-0904">Protein phosphatase</keyword>
<reference evidence="8" key="1">
    <citation type="submission" date="2017-02" db="UniProtKB">
        <authorList>
            <consortium name="WormBaseParasite"/>
        </authorList>
    </citation>
    <scope>IDENTIFICATION</scope>
</reference>
<dbReference type="SUPFAM" id="SSF52799">
    <property type="entry name" value="(Phosphotyrosine protein) phosphatases II"/>
    <property type="match status" value="1"/>
</dbReference>
<reference evidence="6 7" key="2">
    <citation type="submission" date="2018-11" db="EMBL/GenBank/DDBJ databases">
        <authorList>
            <consortium name="Pathogen Informatics"/>
        </authorList>
    </citation>
    <scope>NUCLEOTIDE SEQUENCE [LARGE SCALE GENOMIC DNA]</scope>
</reference>
<dbReference type="PROSITE" id="PS50056">
    <property type="entry name" value="TYR_PHOSPHATASE_2"/>
    <property type="match status" value="1"/>
</dbReference>
<evidence type="ECO:0000256" key="2">
    <source>
        <dbReference type="ARBA" id="ARBA00022912"/>
    </source>
</evidence>
<accession>A0A0N5CNA6</accession>
<dbReference type="InterPro" id="IPR000387">
    <property type="entry name" value="Tyr_Pase_dom"/>
</dbReference>
<name>A0A0N5CNA6_THECL</name>
<evidence type="ECO:0000313" key="8">
    <source>
        <dbReference type="WBParaSite" id="TCLT_0000165801-mRNA-1"/>
    </source>
</evidence>
<evidence type="ECO:0000259" key="5">
    <source>
        <dbReference type="PROSITE" id="PS50056"/>
    </source>
</evidence>
<dbReference type="SMART" id="SM00195">
    <property type="entry name" value="DSPc"/>
    <property type="match status" value="1"/>
</dbReference>